<dbReference type="InterPro" id="IPR007271">
    <property type="entry name" value="Nuc_sug_transpt"/>
</dbReference>
<evidence type="ECO:0000256" key="7">
    <source>
        <dbReference type="SAM" id="Phobius"/>
    </source>
</evidence>
<reference evidence="8 9" key="1">
    <citation type="submission" date="2024-08" db="EMBL/GenBank/DDBJ databases">
        <title>Gnathostoma spinigerum genome.</title>
        <authorList>
            <person name="Gonzalez-Bertolin B."/>
            <person name="Monzon S."/>
            <person name="Zaballos A."/>
            <person name="Jimenez P."/>
            <person name="Dekumyoy P."/>
            <person name="Varona S."/>
            <person name="Cuesta I."/>
            <person name="Sumanam S."/>
            <person name="Adisakwattana P."/>
            <person name="Gasser R.B."/>
            <person name="Hernandez-Gonzalez A."/>
            <person name="Young N.D."/>
            <person name="Perteguer M.J."/>
        </authorList>
    </citation>
    <scope>NUCLEOTIDE SEQUENCE [LARGE SCALE GENOMIC DNA]</scope>
    <source>
        <strain evidence="8">AL3</strain>
        <tissue evidence="8">Liver</tissue>
    </source>
</reference>
<dbReference type="EMBL" id="JBGFUD010003969">
    <property type="protein sequence ID" value="MFH4979225.1"/>
    <property type="molecule type" value="Genomic_DNA"/>
</dbReference>
<evidence type="ECO:0000313" key="9">
    <source>
        <dbReference type="Proteomes" id="UP001608902"/>
    </source>
</evidence>
<dbReference type="InterPro" id="IPR037185">
    <property type="entry name" value="EmrE-like"/>
</dbReference>
<evidence type="ECO:0000256" key="4">
    <source>
        <dbReference type="ARBA" id="ARBA00022692"/>
    </source>
</evidence>
<feature type="transmembrane region" description="Helical" evidence="7">
    <location>
        <begin position="208"/>
        <end position="229"/>
    </location>
</feature>
<dbReference type="PIRSF" id="PIRSF005799">
    <property type="entry name" value="UDP-gal_transpt"/>
    <property type="match status" value="1"/>
</dbReference>
<keyword evidence="6 7" id="KW-0472">Membrane</keyword>
<keyword evidence="9" id="KW-1185">Reference proteome</keyword>
<keyword evidence="5 7" id="KW-1133">Transmembrane helix</keyword>
<dbReference type="Gene3D" id="1.10.3730.20">
    <property type="match status" value="1"/>
</dbReference>
<comment type="subcellular location">
    <subcellularLocation>
        <location evidence="1">Membrane</location>
        <topology evidence="1">Multi-pass membrane protein</topology>
    </subcellularLocation>
</comment>
<evidence type="ECO:0000256" key="1">
    <source>
        <dbReference type="ARBA" id="ARBA00004141"/>
    </source>
</evidence>
<sequence>MSTPTGARRFPFEQNLLPSAKNDNISGHRSVSDTSSIRFKIYIIVSMTLIWTGYTLLVRHTRLKSSAESQYHLYASTTVVLLSESVKCFLSFGLLLHTFNFRLIEFKRCLENDFVGKPLDLIKMSVPSIMYAIQNNLDFVALSNLDAGTYQVTSQLKVVTTAIFMIVLLGRRFSLRRWIGIVLLTCGVATVQLNATEKVTVTASGDNYLIGLLAVLFTCITAGFAGVWFEMMLKDGTKTPFWIRNLQMYTCGIVSASVACYVADYDSILRRGFFYGYKPEVFCIIGLLSIGGIYISLVMKYLDNLYKSFAASVSIVLVVFLSYFLFENVHIGFFLLVGSACVVIAILLYNSVNE</sequence>
<accession>A0ABD6EI21</accession>
<dbReference type="GO" id="GO:0016020">
    <property type="term" value="C:membrane"/>
    <property type="evidence" value="ECO:0007669"/>
    <property type="project" value="UniProtKB-SubCell"/>
</dbReference>
<name>A0ABD6EI21_9BILA</name>
<keyword evidence="4 7" id="KW-0812">Transmembrane</keyword>
<comment type="similarity">
    <text evidence="2">Belongs to the nucleotide-sugar transporter family. SLC35A subfamily.</text>
</comment>
<evidence type="ECO:0000256" key="3">
    <source>
        <dbReference type="ARBA" id="ARBA00022597"/>
    </source>
</evidence>
<dbReference type="Proteomes" id="UP001608902">
    <property type="component" value="Unassembled WGS sequence"/>
</dbReference>
<proteinExistence type="inferred from homology"/>
<feature type="transmembrane region" description="Helical" evidence="7">
    <location>
        <begin position="333"/>
        <end position="352"/>
    </location>
</feature>
<feature type="transmembrane region" description="Helical" evidence="7">
    <location>
        <begin position="178"/>
        <end position="196"/>
    </location>
</feature>
<dbReference type="AlphaFoldDB" id="A0ABD6EI21"/>
<evidence type="ECO:0000256" key="2">
    <source>
        <dbReference type="ARBA" id="ARBA00009976"/>
    </source>
</evidence>
<dbReference type="SUPFAM" id="SSF103481">
    <property type="entry name" value="Multidrug resistance efflux transporter EmrE"/>
    <property type="match status" value="1"/>
</dbReference>
<organism evidence="8 9">
    <name type="scientific">Gnathostoma spinigerum</name>
    <dbReference type="NCBI Taxonomy" id="75299"/>
    <lineage>
        <taxon>Eukaryota</taxon>
        <taxon>Metazoa</taxon>
        <taxon>Ecdysozoa</taxon>
        <taxon>Nematoda</taxon>
        <taxon>Chromadorea</taxon>
        <taxon>Rhabditida</taxon>
        <taxon>Spirurina</taxon>
        <taxon>Gnathostomatomorpha</taxon>
        <taxon>Gnathostomatoidea</taxon>
        <taxon>Gnathostomatidae</taxon>
        <taxon>Gnathostoma</taxon>
    </lineage>
</organism>
<keyword evidence="3" id="KW-0762">Sugar transport</keyword>
<dbReference type="Pfam" id="PF04142">
    <property type="entry name" value="Nuc_sug_transp"/>
    <property type="match status" value="1"/>
</dbReference>
<dbReference type="NCBIfam" id="TIGR00803">
    <property type="entry name" value="nst"/>
    <property type="match status" value="1"/>
</dbReference>
<comment type="caution">
    <text evidence="8">The sequence shown here is derived from an EMBL/GenBank/DDBJ whole genome shotgun (WGS) entry which is preliminary data.</text>
</comment>
<gene>
    <name evidence="8" type="ORF">AB6A40_005934</name>
</gene>
<evidence type="ECO:0000313" key="8">
    <source>
        <dbReference type="EMBL" id="MFH4979225.1"/>
    </source>
</evidence>
<feature type="transmembrane region" description="Helical" evidence="7">
    <location>
        <begin position="308"/>
        <end position="326"/>
    </location>
</feature>
<evidence type="ECO:0000256" key="5">
    <source>
        <dbReference type="ARBA" id="ARBA00022989"/>
    </source>
</evidence>
<feature type="transmembrane region" description="Helical" evidence="7">
    <location>
        <begin position="39"/>
        <end position="59"/>
    </location>
</feature>
<keyword evidence="3" id="KW-0813">Transport</keyword>
<dbReference type="PANTHER" id="PTHR10231">
    <property type="entry name" value="NUCLEOTIDE-SUGAR TRANSMEMBRANE TRANSPORTER"/>
    <property type="match status" value="1"/>
</dbReference>
<protein>
    <recommendedName>
        <fullName evidence="10">UDP-galactose transporter</fullName>
    </recommendedName>
</protein>
<evidence type="ECO:0008006" key="10">
    <source>
        <dbReference type="Google" id="ProtNLM"/>
    </source>
</evidence>
<evidence type="ECO:0000256" key="6">
    <source>
        <dbReference type="ARBA" id="ARBA00023136"/>
    </source>
</evidence>
<feature type="transmembrane region" description="Helical" evidence="7">
    <location>
        <begin position="71"/>
        <end position="96"/>
    </location>
</feature>
<feature type="transmembrane region" description="Helical" evidence="7">
    <location>
        <begin position="281"/>
        <end position="302"/>
    </location>
</feature>